<name>A0A1G7RZ13_9SPHI</name>
<feature type="domain" description="ACB" evidence="3">
    <location>
        <begin position="4"/>
        <end position="89"/>
    </location>
</feature>
<organism evidence="4 5">
    <name type="scientific">Mucilaginibacter gossypii</name>
    <dbReference type="NCBI Taxonomy" id="551996"/>
    <lineage>
        <taxon>Bacteria</taxon>
        <taxon>Pseudomonadati</taxon>
        <taxon>Bacteroidota</taxon>
        <taxon>Sphingobacteriia</taxon>
        <taxon>Sphingobacteriales</taxon>
        <taxon>Sphingobacteriaceae</taxon>
        <taxon>Mucilaginibacter</taxon>
    </lineage>
</organism>
<dbReference type="InterPro" id="IPR000582">
    <property type="entry name" value="Acyl-CoA-binding_protein"/>
</dbReference>
<protein>
    <submittedName>
        <fullName evidence="4">Acyl-CoA-binding protein</fullName>
    </submittedName>
</protein>
<dbReference type="STRING" id="551996.SAMN05192573_102403"/>
<dbReference type="Pfam" id="PF00887">
    <property type="entry name" value="ACBP"/>
    <property type="match status" value="1"/>
</dbReference>
<accession>A0A1G7RZ13</accession>
<dbReference type="EMBL" id="FNCG01000002">
    <property type="protein sequence ID" value="SDG15924.1"/>
    <property type="molecule type" value="Genomic_DNA"/>
</dbReference>
<dbReference type="GeneID" id="91138497"/>
<gene>
    <name evidence="4" type="ORF">SAMN05192573_102403</name>
</gene>
<dbReference type="GO" id="GO:0000062">
    <property type="term" value="F:fatty-acyl-CoA binding"/>
    <property type="evidence" value="ECO:0007669"/>
    <property type="project" value="InterPro"/>
</dbReference>
<dbReference type="SUPFAM" id="SSF47027">
    <property type="entry name" value="Acyl-CoA binding protein"/>
    <property type="match status" value="1"/>
</dbReference>
<evidence type="ECO:0000256" key="2">
    <source>
        <dbReference type="SAM" id="MobiDB-lite"/>
    </source>
</evidence>
<feature type="region of interest" description="Disordered" evidence="2">
    <location>
        <begin position="1"/>
        <end position="21"/>
    </location>
</feature>
<dbReference type="GO" id="GO:0006631">
    <property type="term" value="P:fatty acid metabolic process"/>
    <property type="evidence" value="ECO:0007669"/>
    <property type="project" value="TreeGrafter"/>
</dbReference>
<keyword evidence="5" id="KW-1185">Reference proteome</keyword>
<dbReference type="InterPro" id="IPR035984">
    <property type="entry name" value="Acyl-CoA-binding_sf"/>
</dbReference>
<keyword evidence="1" id="KW-0446">Lipid-binding</keyword>
<dbReference type="AlphaFoldDB" id="A0A1G7RZ13"/>
<dbReference type="PANTHER" id="PTHR23310">
    <property type="entry name" value="ACYL-COA-BINDING PROTEIN, ACBP"/>
    <property type="match status" value="1"/>
</dbReference>
<evidence type="ECO:0000259" key="3">
    <source>
        <dbReference type="PROSITE" id="PS51228"/>
    </source>
</evidence>
<evidence type="ECO:0000313" key="4">
    <source>
        <dbReference type="EMBL" id="SDG15924.1"/>
    </source>
</evidence>
<proteinExistence type="predicted"/>
<dbReference type="Proteomes" id="UP000199705">
    <property type="component" value="Unassembled WGS sequence"/>
</dbReference>
<dbReference type="PRINTS" id="PR00689">
    <property type="entry name" value="ACOABINDINGP"/>
</dbReference>
<dbReference type="RefSeq" id="WP_090523886.1">
    <property type="nucleotide sequence ID" value="NZ_FNCG01000002.1"/>
</dbReference>
<dbReference type="PROSITE" id="PS51228">
    <property type="entry name" value="ACB_2"/>
    <property type="match status" value="1"/>
</dbReference>
<dbReference type="Gene3D" id="1.20.80.10">
    <property type="match status" value="1"/>
</dbReference>
<evidence type="ECO:0000313" key="5">
    <source>
        <dbReference type="Proteomes" id="UP000199705"/>
    </source>
</evidence>
<dbReference type="InterPro" id="IPR014352">
    <property type="entry name" value="FERM/acyl-CoA-bd_prot_sf"/>
</dbReference>
<reference evidence="5" key="1">
    <citation type="submission" date="2016-10" db="EMBL/GenBank/DDBJ databases">
        <authorList>
            <person name="Varghese N."/>
            <person name="Submissions S."/>
        </authorList>
    </citation>
    <scope>NUCLEOTIDE SEQUENCE [LARGE SCALE GENOMIC DNA]</scope>
    <source>
        <strain evidence="5">Gh-67</strain>
    </source>
</reference>
<dbReference type="PANTHER" id="PTHR23310:SF62">
    <property type="entry name" value="ACYL-COA BINDING PROTEIN 1, ISOFORM A"/>
    <property type="match status" value="1"/>
</dbReference>
<sequence length="89" mass="10092">MTDLKGTFERAVKESKELPSKPDNETLLRLYSLYKQATEGDINTENPPGMFDFVAKAKYDAWLKQKGTTADNAMQQYIQLVTQLSNKTS</sequence>
<evidence type="ECO:0000256" key="1">
    <source>
        <dbReference type="ARBA" id="ARBA00023121"/>
    </source>
</evidence>